<evidence type="ECO:0000256" key="2">
    <source>
        <dbReference type="ARBA" id="ARBA00011955"/>
    </source>
</evidence>
<dbReference type="Gene3D" id="2.60.40.4070">
    <property type="match status" value="1"/>
</dbReference>
<dbReference type="AlphaFoldDB" id="A0A5C6E9F1"/>
<keyword evidence="11" id="KW-0812">Transmembrane</keyword>
<name>A0A5C6E9F1_9BACT</name>
<dbReference type="GO" id="GO:0016740">
    <property type="term" value="F:transferase activity"/>
    <property type="evidence" value="ECO:0007669"/>
    <property type="project" value="UniProtKB-KW"/>
</dbReference>
<dbReference type="Proteomes" id="UP000315471">
    <property type="component" value="Unassembled WGS sequence"/>
</dbReference>
<keyword evidence="8" id="KW-0460">Magnesium</keyword>
<reference evidence="12 13" key="1">
    <citation type="submission" date="2019-02" db="EMBL/GenBank/DDBJ databases">
        <title>Deep-cultivation of Planctomycetes and their phenomic and genomic characterization uncovers novel biology.</title>
        <authorList>
            <person name="Wiegand S."/>
            <person name="Jogler M."/>
            <person name="Boedeker C."/>
            <person name="Pinto D."/>
            <person name="Vollmers J."/>
            <person name="Rivas-Marin E."/>
            <person name="Kohn T."/>
            <person name="Peeters S.H."/>
            <person name="Heuer A."/>
            <person name="Rast P."/>
            <person name="Oberbeckmann S."/>
            <person name="Bunk B."/>
            <person name="Jeske O."/>
            <person name="Meyerdierks A."/>
            <person name="Storesund J.E."/>
            <person name="Kallscheuer N."/>
            <person name="Luecker S."/>
            <person name="Lage O.M."/>
            <person name="Pohl T."/>
            <person name="Merkel B.J."/>
            <person name="Hornburger P."/>
            <person name="Mueller R.-W."/>
            <person name="Bruemmer F."/>
            <person name="Labrenz M."/>
            <person name="Spormann A.M."/>
            <person name="Op Den Camp H."/>
            <person name="Overmann J."/>
            <person name="Amann R."/>
            <person name="Jetten M.S.M."/>
            <person name="Mascher T."/>
            <person name="Medema M.H."/>
            <person name="Devos D.P."/>
            <person name="Kaster A.-K."/>
            <person name="Ovreas L."/>
            <person name="Rohde M."/>
            <person name="Galperin M.Y."/>
            <person name="Jogler C."/>
        </authorList>
    </citation>
    <scope>NUCLEOTIDE SEQUENCE [LARGE SCALE GENOMIC DNA]</scope>
    <source>
        <strain evidence="12 13">Q31b</strain>
    </source>
</reference>
<keyword evidence="7" id="KW-0274">FAD</keyword>
<keyword evidence="11" id="KW-0472">Membrane</keyword>
<evidence type="ECO:0000313" key="13">
    <source>
        <dbReference type="Proteomes" id="UP000315471"/>
    </source>
</evidence>
<evidence type="ECO:0000256" key="9">
    <source>
        <dbReference type="ARBA" id="ARBA00031306"/>
    </source>
</evidence>
<keyword evidence="5" id="KW-0808">Transferase</keyword>
<evidence type="ECO:0000256" key="10">
    <source>
        <dbReference type="ARBA" id="ARBA00048540"/>
    </source>
</evidence>
<dbReference type="GO" id="GO:0046872">
    <property type="term" value="F:metal ion binding"/>
    <property type="evidence" value="ECO:0007669"/>
    <property type="project" value="UniProtKB-KW"/>
</dbReference>
<organism evidence="12 13">
    <name type="scientific">Novipirellula aureliae</name>
    <dbReference type="NCBI Taxonomy" id="2527966"/>
    <lineage>
        <taxon>Bacteria</taxon>
        <taxon>Pseudomonadati</taxon>
        <taxon>Planctomycetota</taxon>
        <taxon>Planctomycetia</taxon>
        <taxon>Pirellulales</taxon>
        <taxon>Pirellulaceae</taxon>
        <taxon>Novipirellula</taxon>
    </lineage>
</organism>
<evidence type="ECO:0000256" key="5">
    <source>
        <dbReference type="ARBA" id="ARBA00022679"/>
    </source>
</evidence>
<feature type="transmembrane region" description="Helical" evidence="11">
    <location>
        <begin position="12"/>
        <end position="33"/>
    </location>
</feature>
<dbReference type="InterPro" id="IPR003374">
    <property type="entry name" value="ApbE-like_sf"/>
</dbReference>
<evidence type="ECO:0000256" key="4">
    <source>
        <dbReference type="ARBA" id="ARBA00022630"/>
    </source>
</evidence>
<gene>
    <name evidence="12" type="primary">apbE_2</name>
    <name evidence="12" type="ORF">Q31b_13310</name>
</gene>
<dbReference type="OrthoDB" id="195316at2"/>
<evidence type="ECO:0000256" key="1">
    <source>
        <dbReference type="ARBA" id="ARBA00001946"/>
    </source>
</evidence>
<keyword evidence="11" id="KW-1133">Transmembrane helix</keyword>
<keyword evidence="4" id="KW-0285">Flavoprotein</keyword>
<dbReference type="Gene3D" id="3.10.520.10">
    <property type="entry name" value="ApbE-like domains"/>
    <property type="match status" value="1"/>
</dbReference>
<evidence type="ECO:0000256" key="7">
    <source>
        <dbReference type="ARBA" id="ARBA00022827"/>
    </source>
</evidence>
<keyword evidence="12" id="KW-0449">Lipoprotein</keyword>
<proteinExistence type="predicted"/>
<keyword evidence="13" id="KW-1185">Reference proteome</keyword>
<dbReference type="Pfam" id="PF10029">
    <property type="entry name" value="DUF2271"/>
    <property type="match status" value="1"/>
</dbReference>
<dbReference type="RefSeq" id="WP_146598871.1">
    <property type="nucleotide sequence ID" value="NZ_SJPY01000002.1"/>
</dbReference>
<comment type="caution">
    <text evidence="12">The sequence shown here is derived from an EMBL/GenBank/DDBJ whole genome shotgun (WGS) entry which is preliminary data.</text>
</comment>
<accession>A0A5C6E9F1</accession>
<dbReference type="Pfam" id="PF02424">
    <property type="entry name" value="ApbE"/>
    <property type="match status" value="1"/>
</dbReference>
<protein>
    <recommendedName>
        <fullName evidence="3">FAD:protein FMN transferase</fullName>
        <ecNumber evidence="2">2.7.1.180</ecNumber>
    </recommendedName>
    <alternativeName>
        <fullName evidence="9">Flavin transferase</fullName>
    </alternativeName>
</protein>
<comment type="cofactor">
    <cofactor evidence="1">
        <name>Mg(2+)</name>
        <dbReference type="ChEBI" id="CHEBI:18420"/>
    </cofactor>
</comment>
<sequence>MKHSSSQRLRILCFIGLFSIYSIGVFAGEFVYFHENVLGSSLELRLNADNQSHAEAAQLATLEEIGRLSEIYSHYSSSSELSKLSALPYEAEMVVSSELAMTLQVCEDWVQISKGAFNPAAESLSRVWREAEVAQRCPTPEELSEKARAVSADHWRVDPKSNRVTRLSREPLTLNAIAKGTILDGVCKHVLDNNKQITGIAVNIGGDIRVAGDMSQIILIADPKADAIGAKPLSRLNLHNQAVATSGPSERHFTIEGVNYSHLIDPRCGQPTQTIMSATVIAADAETADVLATICSVLPMADSLALVQSLHNVECLLVTAAGVMTHSTNWPGEVPAEDGSTVDAPTTTDHELVVEIEIANSNNSRRYRRPYVAVWIEDNKGFPVKTMGLFLMAKNPGPRWHRDLRRWYAGDQARRRVEDTALIGVISKPTRNPGNYKFSWDGKDKDGKSIEPGKYVLYIEAAREHGTYQLMKHPFEFGDKPFEAELPGNVEIKSASVKFNSK</sequence>
<dbReference type="PANTHER" id="PTHR30040">
    <property type="entry name" value="THIAMINE BIOSYNTHESIS LIPOPROTEIN APBE"/>
    <property type="match status" value="1"/>
</dbReference>
<dbReference type="EC" id="2.7.1.180" evidence="2"/>
<keyword evidence="6" id="KW-0479">Metal-binding</keyword>
<dbReference type="SUPFAM" id="SSF143631">
    <property type="entry name" value="ApbE-like"/>
    <property type="match status" value="1"/>
</dbReference>
<dbReference type="InterPro" id="IPR014469">
    <property type="entry name" value="DUF2271"/>
</dbReference>
<dbReference type="InterPro" id="IPR024932">
    <property type="entry name" value="ApbE"/>
</dbReference>
<evidence type="ECO:0000313" key="12">
    <source>
        <dbReference type="EMBL" id="TWU43799.1"/>
    </source>
</evidence>
<evidence type="ECO:0000256" key="3">
    <source>
        <dbReference type="ARBA" id="ARBA00016337"/>
    </source>
</evidence>
<comment type="catalytic activity">
    <reaction evidence="10">
        <text>L-threonyl-[protein] + FAD = FMN-L-threonyl-[protein] + AMP + H(+)</text>
        <dbReference type="Rhea" id="RHEA:36847"/>
        <dbReference type="Rhea" id="RHEA-COMP:11060"/>
        <dbReference type="Rhea" id="RHEA-COMP:11061"/>
        <dbReference type="ChEBI" id="CHEBI:15378"/>
        <dbReference type="ChEBI" id="CHEBI:30013"/>
        <dbReference type="ChEBI" id="CHEBI:57692"/>
        <dbReference type="ChEBI" id="CHEBI:74257"/>
        <dbReference type="ChEBI" id="CHEBI:456215"/>
        <dbReference type="EC" id="2.7.1.180"/>
    </reaction>
</comment>
<evidence type="ECO:0000256" key="6">
    <source>
        <dbReference type="ARBA" id="ARBA00022723"/>
    </source>
</evidence>
<dbReference type="PANTHER" id="PTHR30040:SF2">
    <property type="entry name" value="FAD:PROTEIN FMN TRANSFERASE"/>
    <property type="match status" value="1"/>
</dbReference>
<evidence type="ECO:0000256" key="8">
    <source>
        <dbReference type="ARBA" id="ARBA00022842"/>
    </source>
</evidence>
<dbReference type="EMBL" id="SJPY01000002">
    <property type="protein sequence ID" value="TWU43799.1"/>
    <property type="molecule type" value="Genomic_DNA"/>
</dbReference>
<evidence type="ECO:0000256" key="11">
    <source>
        <dbReference type="SAM" id="Phobius"/>
    </source>
</evidence>